<evidence type="ECO:0000313" key="3">
    <source>
        <dbReference type="Proteomes" id="UP001480595"/>
    </source>
</evidence>
<organism evidence="2 3">
    <name type="scientific">Apiospora phragmitis</name>
    <dbReference type="NCBI Taxonomy" id="2905665"/>
    <lineage>
        <taxon>Eukaryota</taxon>
        <taxon>Fungi</taxon>
        <taxon>Dikarya</taxon>
        <taxon>Ascomycota</taxon>
        <taxon>Pezizomycotina</taxon>
        <taxon>Sordariomycetes</taxon>
        <taxon>Xylariomycetidae</taxon>
        <taxon>Amphisphaeriales</taxon>
        <taxon>Apiosporaceae</taxon>
        <taxon>Apiospora</taxon>
    </lineage>
</organism>
<feature type="compositionally biased region" description="Low complexity" evidence="1">
    <location>
        <begin position="97"/>
        <end position="111"/>
    </location>
</feature>
<protein>
    <submittedName>
        <fullName evidence="2">Uncharacterized protein</fullName>
    </submittedName>
</protein>
<accession>A0ABR1VQ88</accession>
<feature type="region of interest" description="Disordered" evidence="1">
    <location>
        <begin position="1"/>
        <end position="118"/>
    </location>
</feature>
<dbReference type="EMBL" id="JAQQWL010000005">
    <property type="protein sequence ID" value="KAK8073409.1"/>
    <property type="molecule type" value="Genomic_DNA"/>
</dbReference>
<feature type="compositionally biased region" description="Polar residues" evidence="1">
    <location>
        <begin position="1"/>
        <end position="12"/>
    </location>
</feature>
<reference evidence="2 3" key="1">
    <citation type="submission" date="2023-01" db="EMBL/GenBank/DDBJ databases">
        <title>Analysis of 21 Apiospora genomes using comparative genomics revels a genus with tremendous synthesis potential of carbohydrate active enzymes and secondary metabolites.</title>
        <authorList>
            <person name="Sorensen T."/>
        </authorList>
    </citation>
    <scope>NUCLEOTIDE SEQUENCE [LARGE SCALE GENOMIC DNA]</scope>
    <source>
        <strain evidence="2 3">CBS 135458</strain>
    </source>
</reference>
<keyword evidence="3" id="KW-1185">Reference proteome</keyword>
<gene>
    <name evidence="2" type="ORF">PG994_004308</name>
</gene>
<dbReference type="Proteomes" id="UP001480595">
    <property type="component" value="Unassembled WGS sequence"/>
</dbReference>
<proteinExistence type="predicted"/>
<sequence length="118" mass="12713">MTTSGLSNDDSQPSPTPSVASTSSHATTDTYGFPRERNYSFGWSTQNSQDGSVASRVAGRWLERSSNDNNSSVRSYEPSYLGHNELSGPLAVTCPASSSSSSNNNKQQRPAARPRRPE</sequence>
<feature type="compositionally biased region" description="Low complexity" evidence="1">
    <location>
        <begin position="17"/>
        <end position="30"/>
    </location>
</feature>
<dbReference type="RefSeq" id="XP_066717884.1">
    <property type="nucleotide sequence ID" value="XM_066855717.1"/>
</dbReference>
<dbReference type="GeneID" id="92088780"/>
<feature type="compositionally biased region" description="Polar residues" evidence="1">
    <location>
        <begin position="41"/>
        <end position="52"/>
    </location>
</feature>
<evidence type="ECO:0000313" key="2">
    <source>
        <dbReference type="EMBL" id="KAK8073409.1"/>
    </source>
</evidence>
<name>A0ABR1VQ88_9PEZI</name>
<comment type="caution">
    <text evidence="2">The sequence shown here is derived from an EMBL/GenBank/DDBJ whole genome shotgun (WGS) entry which is preliminary data.</text>
</comment>
<evidence type="ECO:0000256" key="1">
    <source>
        <dbReference type="SAM" id="MobiDB-lite"/>
    </source>
</evidence>